<evidence type="ECO:0000313" key="2">
    <source>
        <dbReference type="Proteomes" id="UP000586976"/>
    </source>
</evidence>
<name>A0A7W2CXF0_9ACTN</name>
<keyword evidence="2" id="KW-1185">Reference proteome</keyword>
<evidence type="ECO:0000313" key="1">
    <source>
        <dbReference type="EMBL" id="MBA4860858.1"/>
    </source>
</evidence>
<dbReference type="RefSeq" id="WP_181862915.1">
    <property type="nucleotide sequence ID" value="NZ_JACEQY010000003.1"/>
</dbReference>
<gene>
    <name evidence="1" type="ORF">H1V43_05580</name>
</gene>
<dbReference type="SUPFAM" id="SSF53927">
    <property type="entry name" value="Cytidine deaminase-like"/>
    <property type="match status" value="1"/>
</dbReference>
<dbReference type="GO" id="GO:0004643">
    <property type="term" value="F:phosphoribosylaminoimidazolecarboxamide formyltransferase activity"/>
    <property type="evidence" value="ECO:0007669"/>
    <property type="project" value="InterPro"/>
</dbReference>
<dbReference type="InterPro" id="IPR024051">
    <property type="entry name" value="AICAR_Tfase_dup_dom_sf"/>
</dbReference>
<dbReference type="Gene3D" id="3.40.140.20">
    <property type="match status" value="1"/>
</dbReference>
<dbReference type="InterPro" id="IPR016193">
    <property type="entry name" value="Cytidine_deaminase-like"/>
</dbReference>
<dbReference type="Proteomes" id="UP000586976">
    <property type="component" value="Unassembled WGS sequence"/>
</dbReference>
<dbReference type="GO" id="GO:0003937">
    <property type="term" value="F:IMP cyclohydrolase activity"/>
    <property type="evidence" value="ECO:0007669"/>
    <property type="project" value="InterPro"/>
</dbReference>
<dbReference type="InterPro" id="IPR002695">
    <property type="entry name" value="PurH-like"/>
</dbReference>
<dbReference type="GO" id="GO:0006189">
    <property type="term" value="P:'de novo' IMP biosynthetic process"/>
    <property type="evidence" value="ECO:0007669"/>
    <property type="project" value="TreeGrafter"/>
</dbReference>
<dbReference type="EMBL" id="JACEQY010000003">
    <property type="protein sequence ID" value="MBA4860858.1"/>
    <property type="molecule type" value="Genomic_DNA"/>
</dbReference>
<protein>
    <submittedName>
        <fullName evidence="1">Uncharacterized protein</fullName>
    </submittedName>
</protein>
<dbReference type="AlphaFoldDB" id="A0A7W2CXF0"/>
<accession>A0A7W2CXF0</accession>
<organism evidence="1 2">
    <name type="scientific">Streptomyces himalayensis subsp. aureolus</name>
    <dbReference type="NCBI Taxonomy" id="2758039"/>
    <lineage>
        <taxon>Bacteria</taxon>
        <taxon>Bacillati</taxon>
        <taxon>Actinomycetota</taxon>
        <taxon>Actinomycetes</taxon>
        <taxon>Kitasatosporales</taxon>
        <taxon>Streptomycetaceae</taxon>
        <taxon>Streptomyces</taxon>
        <taxon>Streptomyces himalayensis</taxon>
    </lineage>
</organism>
<sequence>MPPPCEEREVFGLRLTQDRDQVQLSAALRGHTVGGALPFRDNVDHAHRHGVEYIAEPGGSIRSDEVEAACREHRITLARTGFRLFHH</sequence>
<reference evidence="1 2" key="1">
    <citation type="submission" date="2020-07" db="EMBL/GenBank/DDBJ databases">
        <title>Streptomyces isolated from Indian soil.</title>
        <authorList>
            <person name="Mandal S."/>
            <person name="Maiti P.K."/>
        </authorList>
    </citation>
    <scope>NUCLEOTIDE SEQUENCE [LARGE SCALE GENOMIC DNA]</scope>
    <source>
        <strain evidence="1 2">PSKA54</strain>
    </source>
</reference>
<dbReference type="PANTHER" id="PTHR11692:SF0">
    <property type="entry name" value="BIFUNCTIONAL PURINE BIOSYNTHESIS PROTEIN ATIC"/>
    <property type="match status" value="1"/>
</dbReference>
<proteinExistence type="predicted"/>
<comment type="caution">
    <text evidence="1">The sequence shown here is derived from an EMBL/GenBank/DDBJ whole genome shotgun (WGS) entry which is preliminary data.</text>
</comment>
<dbReference type="GO" id="GO:0005829">
    <property type="term" value="C:cytosol"/>
    <property type="evidence" value="ECO:0007669"/>
    <property type="project" value="TreeGrafter"/>
</dbReference>
<dbReference type="PANTHER" id="PTHR11692">
    <property type="entry name" value="BIFUNCTIONAL PURINE BIOSYNTHESIS PROTEIN PURH"/>
    <property type="match status" value="1"/>
</dbReference>